<sequence>MSSVDTLYARNIECAGRLSYDLERVHGVSVANTSELIADNLMIDAQALSVCLRVCAAFHEDEGKVLVANVPQRAKSIGDFTLLITNMGMLILFCF</sequence>
<name>A0A818F335_9BILA</name>
<comment type="caution">
    <text evidence="1">The sequence shown here is derived from an EMBL/GenBank/DDBJ whole genome shotgun (WGS) entry which is preliminary data.</text>
</comment>
<reference evidence="1" key="1">
    <citation type="submission" date="2021-02" db="EMBL/GenBank/DDBJ databases">
        <authorList>
            <person name="Nowell W R."/>
        </authorList>
    </citation>
    <scope>NUCLEOTIDE SEQUENCE</scope>
</reference>
<gene>
    <name evidence="1" type="ORF">LUA448_LOCUS23185</name>
</gene>
<dbReference type="AlphaFoldDB" id="A0A818F335"/>
<organism evidence="1 2">
    <name type="scientific">Rotaria socialis</name>
    <dbReference type="NCBI Taxonomy" id="392032"/>
    <lineage>
        <taxon>Eukaryota</taxon>
        <taxon>Metazoa</taxon>
        <taxon>Spiralia</taxon>
        <taxon>Gnathifera</taxon>
        <taxon>Rotifera</taxon>
        <taxon>Eurotatoria</taxon>
        <taxon>Bdelloidea</taxon>
        <taxon>Philodinida</taxon>
        <taxon>Philodinidae</taxon>
        <taxon>Rotaria</taxon>
    </lineage>
</organism>
<evidence type="ECO:0000313" key="2">
    <source>
        <dbReference type="Proteomes" id="UP000663833"/>
    </source>
</evidence>
<dbReference type="Proteomes" id="UP000663833">
    <property type="component" value="Unassembled WGS sequence"/>
</dbReference>
<dbReference type="EMBL" id="CAJNYD010002978">
    <property type="protein sequence ID" value="CAF3468495.1"/>
    <property type="molecule type" value="Genomic_DNA"/>
</dbReference>
<accession>A0A818F335</accession>
<protein>
    <submittedName>
        <fullName evidence="1">Uncharacterized protein</fullName>
    </submittedName>
</protein>
<proteinExistence type="predicted"/>
<evidence type="ECO:0000313" key="1">
    <source>
        <dbReference type="EMBL" id="CAF3468495.1"/>
    </source>
</evidence>